<evidence type="ECO:0000313" key="5">
    <source>
        <dbReference type="Proteomes" id="UP000078237"/>
    </source>
</evidence>
<keyword evidence="2" id="KW-0472">Membrane</keyword>
<dbReference type="GO" id="GO:0016872">
    <property type="term" value="F:intramolecular lyase activity"/>
    <property type="evidence" value="ECO:0007669"/>
    <property type="project" value="InterPro"/>
</dbReference>
<evidence type="ECO:0000256" key="2">
    <source>
        <dbReference type="SAM" id="Phobius"/>
    </source>
</evidence>
<evidence type="ECO:0000313" key="4">
    <source>
        <dbReference type="EMBL" id="KXX78794.1"/>
    </source>
</evidence>
<feature type="region of interest" description="Disordered" evidence="1">
    <location>
        <begin position="15"/>
        <end position="45"/>
    </location>
</feature>
<dbReference type="Gene3D" id="3.50.70.10">
    <property type="match status" value="1"/>
</dbReference>
<feature type="domain" description="Chalcone isomerase" evidence="3">
    <location>
        <begin position="222"/>
        <end position="430"/>
    </location>
</feature>
<dbReference type="OrthoDB" id="18193at2759"/>
<dbReference type="PANTHER" id="PTHR47284:SF3">
    <property type="entry name" value="FATTY-ACID-BINDING PROTEIN 2"/>
    <property type="match status" value="1"/>
</dbReference>
<comment type="caution">
    <text evidence="4">The sequence shown here is derived from an EMBL/GenBank/DDBJ whole genome shotgun (WGS) entry which is preliminary data.</text>
</comment>
<dbReference type="InterPro" id="IPR016088">
    <property type="entry name" value="Chalcone_isomerase_3-sand"/>
</dbReference>
<evidence type="ECO:0000259" key="3">
    <source>
        <dbReference type="Pfam" id="PF16035"/>
    </source>
</evidence>
<dbReference type="STRING" id="100816.A0A175W744"/>
<dbReference type="InterPro" id="IPR036298">
    <property type="entry name" value="Chalcone_isomerase_sf"/>
</dbReference>
<evidence type="ECO:0000256" key="1">
    <source>
        <dbReference type="SAM" id="MobiDB-lite"/>
    </source>
</evidence>
<keyword evidence="5" id="KW-1185">Reference proteome</keyword>
<dbReference type="AlphaFoldDB" id="A0A175W744"/>
<keyword evidence="2" id="KW-0812">Transmembrane</keyword>
<dbReference type="Proteomes" id="UP000078237">
    <property type="component" value="Unassembled WGS sequence"/>
</dbReference>
<dbReference type="PANTHER" id="PTHR47284">
    <property type="entry name" value="FATTY-ACID-BINDING PROTEIN 2"/>
    <property type="match status" value="1"/>
</dbReference>
<proteinExistence type="predicted"/>
<dbReference type="Pfam" id="PF16035">
    <property type="entry name" value="Chalcone_2"/>
    <property type="match status" value="1"/>
</dbReference>
<feature type="compositionally biased region" description="Polar residues" evidence="1">
    <location>
        <begin position="21"/>
        <end position="30"/>
    </location>
</feature>
<feature type="region of interest" description="Disordered" evidence="1">
    <location>
        <begin position="182"/>
        <end position="217"/>
    </location>
</feature>
<reference evidence="4 5" key="1">
    <citation type="journal article" date="2016" name="Genome Announc.">
        <title>Genome Sequence of Madurella mycetomatis mm55, Isolated from a Human Mycetoma Case in Sudan.</title>
        <authorList>
            <person name="Smit S."/>
            <person name="Derks M.F."/>
            <person name="Bervoets S."/>
            <person name="Fahal A."/>
            <person name="van Leeuwen W."/>
            <person name="van Belkum A."/>
            <person name="van de Sande W.W."/>
        </authorList>
    </citation>
    <scope>NUCLEOTIDE SEQUENCE [LARGE SCALE GENOMIC DNA]</scope>
    <source>
        <strain evidence="5">mm55</strain>
    </source>
</reference>
<sequence>MSIGSIAGEAKHELGIGGNFDSVTQRSQGHATRPELEGEGEGEGESEQLIALQQYHIPMLRQLAARRLARPAASPAFSAHVPRRTFLSRRSDATSGRAVENLNIRRMSQQAEEYHRNRRIFLWCGTVAGVVSFIYTAYKLKQALSKPARLDANLPSSDPLAGPNGGADRKVVIHDEEGREIIPTGNSTVPTFPRTLHLPSYTGPKSSGSSPQGTPTITTPTTEYTLVGLGLRTVSFINLQVYVVGYYIATSDIAALQSALTKVINPMATTLVPGEREQLRSLLLDPAEGERMWDELLRSGIPARSAFRVVPVRDTDFHHLRDGFVRAIQGRVPAMPGAAEDEAFGEAMRQFRAVFNRGSVPKRKELLLVRDETGRLSIAYDGGGGAKEGGKQNGRNLIGVVEDERVSRALWLNYLAGKKVASEPARKNVVEGIMEFVARPVGTVATQVVPVVNTKI</sequence>
<organism evidence="4 5">
    <name type="scientific">Madurella mycetomatis</name>
    <dbReference type="NCBI Taxonomy" id="100816"/>
    <lineage>
        <taxon>Eukaryota</taxon>
        <taxon>Fungi</taxon>
        <taxon>Dikarya</taxon>
        <taxon>Ascomycota</taxon>
        <taxon>Pezizomycotina</taxon>
        <taxon>Sordariomycetes</taxon>
        <taxon>Sordariomycetidae</taxon>
        <taxon>Sordariales</taxon>
        <taxon>Sordariales incertae sedis</taxon>
        <taxon>Madurella</taxon>
    </lineage>
</organism>
<keyword evidence="2" id="KW-1133">Transmembrane helix</keyword>
<dbReference type="InterPro" id="IPR016087">
    <property type="entry name" value="Chalcone_isomerase"/>
</dbReference>
<dbReference type="VEuPathDB" id="FungiDB:MMYC01_204418"/>
<accession>A0A175W744</accession>
<dbReference type="EMBL" id="LCTW02000108">
    <property type="protein sequence ID" value="KXX78794.1"/>
    <property type="molecule type" value="Genomic_DNA"/>
</dbReference>
<gene>
    <name evidence="4" type="ORF">MMYC01_204418</name>
</gene>
<dbReference type="SUPFAM" id="SSF54626">
    <property type="entry name" value="Chalcone isomerase"/>
    <property type="match status" value="1"/>
</dbReference>
<protein>
    <submittedName>
        <fullName evidence="4">Altered inheritance of mitochondria protein 18, mitochondrial</fullName>
    </submittedName>
</protein>
<name>A0A175W744_9PEZI</name>
<feature type="compositionally biased region" description="Low complexity" evidence="1">
    <location>
        <begin position="202"/>
        <end position="217"/>
    </location>
</feature>
<feature type="transmembrane region" description="Helical" evidence="2">
    <location>
        <begin position="120"/>
        <end position="138"/>
    </location>
</feature>